<protein>
    <submittedName>
        <fullName evidence="1">Uncharacterized protein</fullName>
    </submittedName>
</protein>
<keyword evidence="2" id="KW-1185">Reference proteome</keyword>
<organism evidence="1 2">
    <name type="scientific">Pelagibacterium halotolerans (strain DSM 22347 / JCM 15775 / CGMCC 1.7692 / B2)</name>
    <dbReference type="NCBI Taxonomy" id="1082931"/>
    <lineage>
        <taxon>Bacteria</taxon>
        <taxon>Pseudomonadati</taxon>
        <taxon>Pseudomonadota</taxon>
        <taxon>Alphaproteobacteria</taxon>
        <taxon>Hyphomicrobiales</taxon>
        <taxon>Devosiaceae</taxon>
        <taxon>Pelagibacterium</taxon>
    </lineage>
</organism>
<dbReference type="Proteomes" id="UP000008850">
    <property type="component" value="Chromosome"/>
</dbReference>
<accession>G4RGH7</accession>
<name>G4RGH7_PELHB</name>
<evidence type="ECO:0000313" key="2">
    <source>
        <dbReference type="Proteomes" id="UP000008850"/>
    </source>
</evidence>
<reference evidence="1 2" key="1">
    <citation type="journal article" date="2012" name="J. Bacteriol.">
        <title>Complete genome sequence of Pelagibacterium halotolerans B2T.</title>
        <authorList>
            <person name="Huo Y.Y."/>
            <person name="Cheng H."/>
            <person name="Han X.F."/>
            <person name="Jiang X.W."/>
            <person name="Sun C."/>
            <person name="Zhang X.Q."/>
            <person name="Zhu X.F."/>
            <person name="Liu Y.F."/>
            <person name="Li P.F."/>
            <person name="Ni P.X."/>
            <person name="Wu M."/>
        </authorList>
    </citation>
    <scope>NUCLEOTIDE SEQUENCE [LARGE SCALE GENOMIC DNA]</scope>
    <source>
        <strain evidence="2">DSM 22347 / JCM 15775 / CGMCC 1.7692 / B2</strain>
    </source>
</reference>
<dbReference type="AlphaFoldDB" id="G4RGH7"/>
<sequence>MYLHVLWRLGASVHQHNFQVISIPKPEALDGIVMHACFSSLHRIGVA</sequence>
<evidence type="ECO:0000313" key="1">
    <source>
        <dbReference type="EMBL" id="AEQ50153.1"/>
    </source>
</evidence>
<dbReference type="KEGG" id="phl:KKY_106"/>
<dbReference type="EMBL" id="CP003075">
    <property type="protein sequence ID" value="AEQ50153.1"/>
    <property type="molecule type" value="Genomic_DNA"/>
</dbReference>
<dbReference type="HOGENOM" id="CLU_3171306_0_0_5"/>
<proteinExistence type="predicted"/>
<gene>
    <name evidence="1" type="ordered locus">KKY_106</name>
</gene>